<dbReference type="PRINTS" id="PR00133">
    <property type="entry name" value="GLHYDRLASE3"/>
</dbReference>
<evidence type="ECO:0000256" key="2">
    <source>
        <dbReference type="ARBA" id="ARBA00005336"/>
    </source>
</evidence>
<dbReference type="InterPro" id="IPR002772">
    <property type="entry name" value="Glyco_hydro_3_C"/>
</dbReference>
<dbReference type="Proteomes" id="UP000474077">
    <property type="component" value="Unassembled WGS sequence"/>
</dbReference>
<dbReference type="Proteomes" id="UP000327007">
    <property type="component" value="Unassembled WGS sequence"/>
</dbReference>
<keyword evidence="6 7" id="KW-0326">Glycosidase</keyword>
<dbReference type="InterPro" id="IPR036962">
    <property type="entry name" value="Glyco_hydro_3_N_sf"/>
</dbReference>
<reference evidence="9" key="4">
    <citation type="journal article" date="2019" name="bioRxiv">
        <title>Acquired interbacterial defense systems protect against interspecies antagonism in the human gut microbiome.</title>
        <authorList>
            <person name="Ross B.D."/>
            <person name="Verster A.J."/>
            <person name="Radey M.C."/>
            <person name="Schmidtke D.T."/>
            <person name="Pope C.E."/>
            <person name="Hoffman L.R."/>
            <person name="Hajjar A.M."/>
            <person name="Peterson S.B."/>
            <person name="Borenstein E."/>
            <person name="Mougous J.D."/>
        </authorList>
    </citation>
    <scope>NUCLEOTIDE SEQUENCE</scope>
    <source>
        <strain evidence="9">H204</strain>
    </source>
</reference>
<feature type="domain" description="Fibronectin type III-like" evidence="8">
    <location>
        <begin position="689"/>
        <end position="758"/>
    </location>
</feature>
<dbReference type="InterPro" id="IPR013783">
    <property type="entry name" value="Ig-like_fold"/>
</dbReference>
<dbReference type="EMBL" id="FOUM01000004">
    <property type="protein sequence ID" value="SFM40776.1"/>
    <property type="molecule type" value="Genomic_DNA"/>
</dbReference>
<dbReference type="InterPro" id="IPR026891">
    <property type="entry name" value="Fn3-like"/>
</dbReference>
<dbReference type="Gene3D" id="3.40.50.1700">
    <property type="entry name" value="Glycoside hydrolase family 3 C-terminal domain"/>
    <property type="match status" value="1"/>
</dbReference>
<gene>
    <name evidence="13" type="ORF">DW027_02575</name>
    <name evidence="9" type="ORF">F6S82_02535</name>
    <name evidence="10" type="ORF">GA560_07335</name>
    <name evidence="11" type="ORF">GAZ26_07200</name>
    <name evidence="12" type="ORF">LDZ35_10930</name>
    <name evidence="14" type="ORF">SAMN04487924_109109</name>
    <name evidence="15" type="ORF">SAMN05216250_104163</name>
</gene>
<dbReference type="InterPro" id="IPR017853">
    <property type="entry name" value="GH"/>
</dbReference>
<dbReference type="Gene3D" id="3.20.20.300">
    <property type="entry name" value="Glycoside hydrolase, family 3, N-terminal domain"/>
    <property type="match status" value="1"/>
</dbReference>
<dbReference type="EMBL" id="WDCG01000005">
    <property type="protein sequence ID" value="KAB6425715.1"/>
    <property type="molecule type" value="Genomic_DNA"/>
</dbReference>
<protein>
    <recommendedName>
        <fullName evidence="3">beta-glucosidase</fullName>
        <ecNumber evidence="3">3.2.1.21</ecNumber>
    </recommendedName>
</protein>
<evidence type="ECO:0000313" key="17">
    <source>
        <dbReference type="Proteomes" id="UP000183766"/>
    </source>
</evidence>
<dbReference type="SUPFAM" id="SSF52279">
    <property type="entry name" value="Beta-D-glucan exohydrolase, C-terminal domain"/>
    <property type="match status" value="1"/>
</dbReference>
<evidence type="ECO:0000259" key="8">
    <source>
        <dbReference type="SMART" id="SM01217"/>
    </source>
</evidence>
<evidence type="ECO:0000256" key="6">
    <source>
        <dbReference type="ARBA" id="ARBA00023295"/>
    </source>
</evidence>
<reference evidence="13 18" key="3">
    <citation type="submission" date="2018-08" db="EMBL/GenBank/DDBJ databases">
        <title>A genome reference for cultivated species of the human gut microbiota.</title>
        <authorList>
            <person name="Zou Y."/>
            <person name="Xue W."/>
            <person name="Luo G."/>
        </authorList>
    </citation>
    <scope>NUCLEOTIDE SEQUENCE [LARGE SCALE GENOMIC DNA]</scope>
    <source>
        <strain evidence="13 18">AF38-2</strain>
    </source>
</reference>
<dbReference type="Pfam" id="PF01915">
    <property type="entry name" value="Glyco_hydro_3_C"/>
    <property type="match status" value="1"/>
</dbReference>
<dbReference type="EMBL" id="VYQC01000001">
    <property type="protein sequence ID" value="KAA9050828.1"/>
    <property type="molecule type" value="Genomic_DNA"/>
</dbReference>
<evidence type="ECO:0000256" key="5">
    <source>
        <dbReference type="ARBA" id="ARBA00022801"/>
    </source>
</evidence>
<dbReference type="Proteomes" id="UP000471447">
    <property type="component" value="Unassembled WGS sequence"/>
</dbReference>
<dbReference type="SUPFAM" id="SSF51445">
    <property type="entry name" value="(Trans)glycosidases"/>
    <property type="match status" value="1"/>
</dbReference>
<keyword evidence="4" id="KW-0732">Signal</keyword>
<dbReference type="RefSeq" id="WP_008018506.1">
    <property type="nucleotide sequence ID" value="NZ_CABKPA010000034.1"/>
</dbReference>
<dbReference type="SMART" id="SM01217">
    <property type="entry name" value="Fn3_like"/>
    <property type="match status" value="1"/>
</dbReference>
<reference evidence="12" key="7">
    <citation type="submission" date="2023-08" db="EMBL/GenBank/DDBJ databases">
        <title>Mucin Metabolism Genes Underlie the Key Renovations of Bacteroides xylanisolvens Genomes in Captive Great Apes.</title>
        <authorList>
            <person name="Nishida A.H."/>
        </authorList>
    </citation>
    <scope>NUCLEOTIDE SEQUENCE</scope>
    <source>
        <strain evidence="12">P19.10B</strain>
    </source>
</reference>
<dbReference type="EMBL" id="QROO01000002">
    <property type="protein sequence ID" value="RHL41384.1"/>
    <property type="molecule type" value="Genomic_DNA"/>
</dbReference>
<evidence type="ECO:0000313" key="19">
    <source>
        <dbReference type="Proteomes" id="UP000327007"/>
    </source>
</evidence>
<dbReference type="Proteomes" id="UP000183766">
    <property type="component" value="Unassembled WGS sequence"/>
</dbReference>
<dbReference type="Proteomes" id="UP000284495">
    <property type="component" value="Unassembled WGS sequence"/>
</dbReference>
<dbReference type="InterPro" id="IPR036881">
    <property type="entry name" value="Glyco_hydro_3_C_sf"/>
</dbReference>
<comment type="catalytic activity">
    <reaction evidence="1">
        <text>Hydrolysis of terminal, non-reducing beta-D-glucosyl residues with release of beta-D-glucose.</text>
        <dbReference type="EC" id="3.2.1.21"/>
    </reaction>
</comment>
<dbReference type="InterPro" id="IPR001764">
    <property type="entry name" value="Glyco_hydro_3_N"/>
</dbReference>
<evidence type="ECO:0000256" key="4">
    <source>
        <dbReference type="ARBA" id="ARBA00022729"/>
    </source>
</evidence>
<evidence type="ECO:0000256" key="1">
    <source>
        <dbReference type="ARBA" id="ARBA00000448"/>
    </source>
</evidence>
<dbReference type="Pfam" id="PF00933">
    <property type="entry name" value="Glyco_hydro_3"/>
    <property type="match status" value="1"/>
</dbReference>
<comment type="similarity">
    <text evidence="2 7">Belongs to the glycosyl hydrolase 3 family.</text>
</comment>
<evidence type="ECO:0000313" key="14">
    <source>
        <dbReference type="EMBL" id="SEA61146.1"/>
    </source>
</evidence>
<evidence type="ECO:0000313" key="21">
    <source>
        <dbReference type="Proteomes" id="UP000474077"/>
    </source>
</evidence>
<dbReference type="Pfam" id="PF14310">
    <property type="entry name" value="Fn3-like"/>
    <property type="match status" value="1"/>
</dbReference>
<reference evidence="16 17" key="1">
    <citation type="submission" date="2016-10" db="EMBL/GenBank/DDBJ databases">
        <authorList>
            <person name="de Groot N.N."/>
        </authorList>
    </citation>
    <scope>NUCLEOTIDE SEQUENCE [LARGE SCALE GENOMIC DNA]</scope>
    <source>
        <strain evidence="15 17">NLAE-zl-C202</strain>
        <strain evidence="14 16">NLAE-zl-G339</strain>
    </source>
</reference>
<dbReference type="Proteomes" id="UP001197958">
    <property type="component" value="Unassembled WGS sequence"/>
</dbReference>
<dbReference type="PANTHER" id="PTHR30620">
    <property type="entry name" value="PERIPLASMIC BETA-GLUCOSIDASE-RELATED"/>
    <property type="match status" value="1"/>
</dbReference>
<evidence type="ECO:0000313" key="10">
    <source>
        <dbReference type="EMBL" id="KAB6084526.1"/>
    </source>
</evidence>
<dbReference type="InterPro" id="IPR019800">
    <property type="entry name" value="Glyco_hydro_3_AS"/>
</dbReference>
<dbReference type="GO" id="GO:0008422">
    <property type="term" value="F:beta-glucosidase activity"/>
    <property type="evidence" value="ECO:0007669"/>
    <property type="project" value="UniProtKB-EC"/>
</dbReference>
<evidence type="ECO:0000313" key="9">
    <source>
        <dbReference type="EMBL" id="KAA9050828.1"/>
    </source>
</evidence>
<evidence type="ECO:0000313" key="16">
    <source>
        <dbReference type="Proteomes" id="UP000183040"/>
    </source>
</evidence>
<dbReference type="AlphaFoldDB" id="A0A174HV26"/>
<dbReference type="EC" id="3.2.1.21" evidence="3"/>
<sequence length="771" mass="86338">MKIKLLFILLITFQPLVFGANDIPERPLYLDPSQSVQTRVENLMSLMTLKEKVAQMCQYVGLEHMRDAEKNITEEELLNGHARGFYKGLHSTGVERMVTQGEIGSFLHVLTPAEANHLQKLAEKSRLKIPLLIGIDAIHGNGLVSGSTIYPSPIGMASTFAPDLIEQASRQTALEMRVTGSHWAFTPNIEIACDARWGRVGETFGEDPYLVSRMGVASIKGLQTDNLTGLNTVLACAKHLVAGGIANNGTNAGPVELSEGKLRNFFLPPFKAAIQEAKPFTLMPAHNELNGIPCHANKWLMTDIMRNEYGFDGFIVSDWMDMEAISTRHRISENTTDAFFLSVDGGVDMHMHGPVFFDAILKLIKEGKLTEERVNKACAKILEAKFRLGLFENRYVTEAGIKKTVFTKKHQQTALEIARRSIVLLKNESLLPVDTRKFKKILVTGPNANNQSIMGDWVFEQPEKNVSTILEGIKEEASGTQINYVDVGWNMRALDSAKIEEAIQTAKSSDLAIVIVGEDSFRQHWKEKTCGENRDRMDITLWGKQDYLVESIYKTGVPTIVILINGRPLATRWIAENIPAVIEAWEPGSMGGKAIAEILFGKVNPSGKLPITIPRHVGQISTVYNHKPSQFLHPYIDGDKTPLYPFGYGLSYTSFKYDQLKVNKADYHANEEIEITVNVSNTGERQGEEVVQLYIRDDYSNTTRPVKELKRFQRILLEKGENKVVSFRLNKEDLSYYNHKAEYVLEPGTFTVMVGGSSLDKDLQKVKFNVK</sequence>
<evidence type="ECO:0000256" key="3">
    <source>
        <dbReference type="ARBA" id="ARBA00012744"/>
    </source>
</evidence>
<dbReference type="EMBL" id="JAIWWW010000024">
    <property type="protein sequence ID" value="MCA4523722.1"/>
    <property type="molecule type" value="Genomic_DNA"/>
</dbReference>
<dbReference type="Gene3D" id="2.60.40.10">
    <property type="entry name" value="Immunoglobulins"/>
    <property type="match status" value="1"/>
</dbReference>
<reference evidence="19" key="2">
    <citation type="journal article" date="2018" name="J. Anim. Genet.">
        <title>Acquired interbacterial defense systems protect against interspecies antagonism in the human gut microbiome.</title>
        <authorList>
            <person name="Ross B.D."/>
            <person name="Verster A.J."/>
            <person name="Radey M.C."/>
            <person name="Schmidtke D.T."/>
            <person name="Pope C.E."/>
            <person name="Hoffman L.R."/>
            <person name="Hajjar A."/>
            <person name="Peterson S.B."/>
            <person name="Borenstein E."/>
            <person name="Mougous J."/>
        </authorList>
    </citation>
    <scope>NUCLEOTIDE SEQUENCE [LARGE SCALE GENOMIC DNA]</scope>
    <source>
        <strain evidence="19">H204</strain>
    </source>
</reference>
<dbReference type="GO" id="GO:0009251">
    <property type="term" value="P:glucan catabolic process"/>
    <property type="evidence" value="ECO:0007669"/>
    <property type="project" value="TreeGrafter"/>
</dbReference>
<reference evidence="20 21" key="5">
    <citation type="journal article" date="2019" name="Nat. Med.">
        <title>A library of human gut bacterial isolates paired with longitudinal multiomics data enables mechanistic microbiome research.</title>
        <authorList>
            <person name="Poyet M."/>
            <person name="Groussin M."/>
            <person name="Gibbons S.M."/>
            <person name="Avila-Pacheco J."/>
            <person name="Jiang X."/>
            <person name="Kearney S.M."/>
            <person name="Perrotta A.R."/>
            <person name="Berdy B."/>
            <person name="Zhao S."/>
            <person name="Lieberman T.D."/>
            <person name="Swanson P.K."/>
            <person name="Smith M."/>
            <person name="Roesemann S."/>
            <person name="Alexander J.E."/>
            <person name="Rich S.A."/>
            <person name="Livny J."/>
            <person name="Vlamakis H."/>
            <person name="Clish C."/>
            <person name="Bullock K."/>
            <person name="Deik A."/>
            <person name="Scott J."/>
            <person name="Pierce K.A."/>
            <person name="Xavier R.J."/>
            <person name="Alm E.J."/>
        </authorList>
    </citation>
    <scope>NUCLEOTIDE SEQUENCE [LARGE SCALE GENOMIC DNA]</scope>
    <source>
        <strain evidence="11 20">BIOML-A7</strain>
        <strain evidence="10 21">BIOML-A73</strain>
    </source>
</reference>
<dbReference type="FunFam" id="2.60.40.10:FF:000495">
    <property type="entry name" value="Periplasmic beta-glucosidase"/>
    <property type="match status" value="1"/>
</dbReference>
<dbReference type="PANTHER" id="PTHR30620:SF16">
    <property type="entry name" value="LYSOSOMAL BETA GLUCOSIDASE"/>
    <property type="match status" value="1"/>
</dbReference>
<dbReference type="EMBL" id="WDER01000014">
    <property type="protein sequence ID" value="KAB6084526.1"/>
    <property type="molecule type" value="Genomic_DNA"/>
</dbReference>
<evidence type="ECO:0000313" key="13">
    <source>
        <dbReference type="EMBL" id="RHL41384.1"/>
    </source>
</evidence>
<evidence type="ECO:0000256" key="7">
    <source>
        <dbReference type="RuleBase" id="RU361161"/>
    </source>
</evidence>
<name>A0A174HV26_9BACE</name>
<proteinExistence type="inferred from homology"/>
<dbReference type="Proteomes" id="UP000183040">
    <property type="component" value="Unassembled WGS sequence"/>
</dbReference>
<dbReference type="InterPro" id="IPR051915">
    <property type="entry name" value="Cellulose_Degrad_GH3"/>
</dbReference>
<dbReference type="EMBL" id="FNRP01000009">
    <property type="protein sequence ID" value="SEA61146.1"/>
    <property type="molecule type" value="Genomic_DNA"/>
</dbReference>
<accession>A0A174HV26</accession>
<evidence type="ECO:0000313" key="20">
    <source>
        <dbReference type="Proteomes" id="UP000471447"/>
    </source>
</evidence>
<organism evidence="13 18">
    <name type="scientific">Bacteroides xylanisolvens</name>
    <dbReference type="NCBI Taxonomy" id="371601"/>
    <lineage>
        <taxon>Bacteria</taxon>
        <taxon>Pseudomonadati</taxon>
        <taxon>Bacteroidota</taxon>
        <taxon>Bacteroidia</taxon>
        <taxon>Bacteroidales</taxon>
        <taxon>Bacteroidaceae</taxon>
        <taxon>Bacteroides</taxon>
    </lineage>
</organism>
<evidence type="ECO:0000313" key="11">
    <source>
        <dbReference type="EMBL" id="KAB6425715.1"/>
    </source>
</evidence>
<keyword evidence="5 7" id="KW-0378">Hydrolase</keyword>
<evidence type="ECO:0000313" key="15">
    <source>
        <dbReference type="EMBL" id="SFM40776.1"/>
    </source>
</evidence>
<reference evidence="9" key="6">
    <citation type="submission" date="2019-09" db="EMBL/GenBank/DDBJ databases">
        <authorList>
            <person name="Ross B.D."/>
            <person name="Verster A.J."/>
            <person name="Radey M.C."/>
            <person name="Schmidtke D.T."/>
            <person name="Pope C.E."/>
            <person name="Hoffman L.R."/>
            <person name="Hajjar A.M."/>
            <person name="Peterson S.B."/>
            <person name="Borenstein E."/>
            <person name="Mougous J.D."/>
        </authorList>
    </citation>
    <scope>NUCLEOTIDE SEQUENCE</scope>
    <source>
        <strain evidence="9">H204</strain>
    </source>
</reference>
<evidence type="ECO:0000313" key="18">
    <source>
        <dbReference type="Proteomes" id="UP000284495"/>
    </source>
</evidence>
<dbReference type="PROSITE" id="PS00775">
    <property type="entry name" value="GLYCOSYL_HYDROL_F3"/>
    <property type="match status" value="1"/>
</dbReference>
<evidence type="ECO:0000313" key="12">
    <source>
        <dbReference type="EMBL" id="MCA4523722.1"/>
    </source>
</evidence>